<accession>A0A8R1UYG5</accession>
<gene>
    <name evidence="2" type="primary">WBGene00280058</name>
</gene>
<evidence type="ECO:0000313" key="3">
    <source>
        <dbReference type="Proteomes" id="UP000005239"/>
    </source>
</evidence>
<sequence>MAGERVPLPWFPIGLLMELRADRFPLSNTNPGACWSLLRSYPSHGDQSGLDGDSDLVESLVETRGISRNRSPSERMKREPLATTNRHGNERKNT</sequence>
<feature type="compositionally biased region" description="Basic and acidic residues" evidence="1">
    <location>
        <begin position="71"/>
        <end position="80"/>
    </location>
</feature>
<organism evidence="2 3">
    <name type="scientific">Pristionchus pacificus</name>
    <name type="common">Parasitic nematode worm</name>
    <dbReference type="NCBI Taxonomy" id="54126"/>
    <lineage>
        <taxon>Eukaryota</taxon>
        <taxon>Metazoa</taxon>
        <taxon>Ecdysozoa</taxon>
        <taxon>Nematoda</taxon>
        <taxon>Chromadorea</taxon>
        <taxon>Rhabditida</taxon>
        <taxon>Rhabditina</taxon>
        <taxon>Diplogasteromorpha</taxon>
        <taxon>Diplogasteroidea</taxon>
        <taxon>Neodiplogasteridae</taxon>
        <taxon>Pristionchus</taxon>
    </lineage>
</organism>
<keyword evidence="3" id="KW-1185">Reference proteome</keyword>
<name>A0A8R1UYG5_PRIPA</name>
<protein>
    <submittedName>
        <fullName evidence="2">Uncharacterized protein</fullName>
    </submittedName>
</protein>
<evidence type="ECO:0000313" key="2">
    <source>
        <dbReference type="EnsemblMetazoa" id="PPA41689.1"/>
    </source>
</evidence>
<evidence type="ECO:0000256" key="1">
    <source>
        <dbReference type="SAM" id="MobiDB-lite"/>
    </source>
</evidence>
<dbReference type="AlphaFoldDB" id="A0A8R1UYG5"/>
<proteinExistence type="predicted"/>
<reference evidence="2" key="2">
    <citation type="submission" date="2022-06" db="UniProtKB">
        <authorList>
            <consortium name="EnsemblMetazoa"/>
        </authorList>
    </citation>
    <scope>IDENTIFICATION</scope>
    <source>
        <strain evidence="2">PS312</strain>
    </source>
</reference>
<dbReference type="Proteomes" id="UP000005239">
    <property type="component" value="Unassembled WGS sequence"/>
</dbReference>
<dbReference type="EnsemblMetazoa" id="PPA41689.1">
    <property type="protein sequence ID" value="PPA41689.1"/>
    <property type="gene ID" value="WBGene00280058"/>
</dbReference>
<feature type="region of interest" description="Disordered" evidence="1">
    <location>
        <begin position="63"/>
        <end position="94"/>
    </location>
</feature>
<reference evidence="3" key="1">
    <citation type="journal article" date="2008" name="Nat. Genet.">
        <title>The Pristionchus pacificus genome provides a unique perspective on nematode lifestyle and parasitism.</title>
        <authorList>
            <person name="Dieterich C."/>
            <person name="Clifton S.W."/>
            <person name="Schuster L.N."/>
            <person name="Chinwalla A."/>
            <person name="Delehaunty K."/>
            <person name="Dinkelacker I."/>
            <person name="Fulton L."/>
            <person name="Fulton R."/>
            <person name="Godfrey J."/>
            <person name="Minx P."/>
            <person name="Mitreva M."/>
            <person name="Roeseler W."/>
            <person name="Tian H."/>
            <person name="Witte H."/>
            <person name="Yang S.P."/>
            <person name="Wilson R.K."/>
            <person name="Sommer R.J."/>
        </authorList>
    </citation>
    <scope>NUCLEOTIDE SEQUENCE [LARGE SCALE GENOMIC DNA]</scope>
    <source>
        <strain evidence="3">PS312</strain>
    </source>
</reference>